<evidence type="ECO:0000256" key="3">
    <source>
        <dbReference type="ARBA" id="ARBA00023163"/>
    </source>
</evidence>
<gene>
    <name evidence="4" type="ORF">A4W93_03220</name>
</gene>
<dbReference type="EMBL" id="CP015118">
    <property type="protein sequence ID" value="ARN19007.1"/>
    <property type="molecule type" value="Genomic_DNA"/>
</dbReference>
<evidence type="ECO:0000256" key="1">
    <source>
        <dbReference type="ARBA" id="ARBA00023015"/>
    </source>
</evidence>
<proteinExistence type="predicted"/>
<dbReference type="InterPro" id="IPR001647">
    <property type="entry name" value="HTH_TetR"/>
</dbReference>
<evidence type="ECO:0000313" key="5">
    <source>
        <dbReference type="Proteomes" id="UP000193427"/>
    </source>
</evidence>
<dbReference type="PROSITE" id="PS50977">
    <property type="entry name" value="HTH_TETR_2"/>
    <property type="match status" value="1"/>
</dbReference>
<dbReference type="PANTHER" id="PTHR47506:SF1">
    <property type="entry name" value="HTH-TYPE TRANSCRIPTIONAL REGULATOR YJDC"/>
    <property type="match status" value="1"/>
</dbReference>
<evidence type="ECO:0000313" key="4">
    <source>
        <dbReference type="EMBL" id="ARN19007.1"/>
    </source>
</evidence>
<reference evidence="4 5" key="1">
    <citation type="submission" date="2016-04" db="EMBL/GenBank/DDBJ databases">
        <title>Complete genome sequence of natural rubber-degrading, novel Gram-negative bacterium, Rhizobacter gummiphilus strain NS21.</title>
        <authorList>
            <person name="Tabata M."/>
            <person name="Kasai D."/>
            <person name="Fukuda M."/>
        </authorList>
    </citation>
    <scope>NUCLEOTIDE SEQUENCE [LARGE SCALE GENOMIC DNA]</scope>
    <source>
        <strain evidence="4 5">NS21</strain>
    </source>
</reference>
<dbReference type="STRING" id="946333.A4W93_03220"/>
<dbReference type="KEGG" id="rgu:A4W93_03220"/>
<dbReference type="InterPro" id="IPR009057">
    <property type="entry name" value="Homeodomain-like_sf"/>
</dbReference>
<accession>A0A1W6L485</accession>
<keyword evidence="2" id="KW-0238">DNA-binding</keyword>
<dbReference type="SUPFAM" id="SSF48498">
    <property type="entry name" value="Tetracyclin repressor-like, C-terminal domain"/>
    <property type="match status" value="1"/>
</dbReference>
<dbReference type="Gene3D" id="1.10.357.10">
    <property type="entry name" value="Tetracycline Repressor, domain 2"/>
    <property type="match status" value="1"/>
</dbReference>
<dbReference type="InterPro" id="IPR036271">
    <property type="entry name" value="Tet_transcr_reg_TetR-rel_C_sf"/>
</dbReference>
<dbReference type="Pfam" id="PF00440">
    <property type="entry name" value="TetR_N"/>
    <property type="match status" value="1"/>
</dbReference>
<keyword evidence="3" id="KW-0804">Transcription</keyword>
<dbReference type="GO" id="GO:0003677">
    <property type="term" value="F:DNA binding"/>
    <property type="evidence" value="ECO:0007669"/>
    <property type="project" value="UniProtKB-UniRule"/>
</dbReference>
<dbReference type="Proteomes" id="UP000193427">
    <property type="component" value="Chromosome"/>
</dbReference>
<protein>
    <submittedName>
        <fullName evidence="4">Uncharacterized protein</fullName>
    </submittedName>
</protein>
<dbReference type="SUPFAM" id="SSF46689">
    <property type="entry name" value="Homeodomain-like"/>
    <property type="match status" value="1"/>
</dbReference>
<sequence length="200" mass="22006">MEDRETAVSRLVELFFELGYEGTSLKAIEARTGLGRASLYNYFPGGKTEMARAVLVASDQWGVDHLMRVVQDGARPASERLLRIVGNLDALHARPSQLSPANAFCIGDAADQYTGHVQDHFHGLVEMMSELMAACGIPRDVALRRAWEFRVVWEGALVCTRVLGDQGLYRALMARMPTYLLAPADTPGLLAPDAPLPRPR</sequence>
<name>A0A1W6L485_9BURK</name>
<keyword evidence="5" id="KW-1185">Reference proteome</keyword>
<dbReference type="PANTHER" id="PTHR47506">
    <property type="entry name" value="TRANSCRIPTIONAL REGULATORY PROTEIN"/>
    <property type="match status" value="1"/>
</dbReference>
<organism evidence="4 5">
    <name type="scientific">Piscinibacter gummiphilus</name>
    <dbReference type="NCBI Taxonomy" id="946333"/>
    <lineage>
        <taxon>Bacteria</taxon>
        <taxon>Pseudomonadati</taxon>
        <taxon>Pseudomonadota</taxon>
        <taxon>Betaproteobacteria</taxon>
        <taxon>Burkholderiales</taxon>
        <taxon>Sphaerotilaceae</taxon>
        <taxon>Piscinibacter</taxon>
    </lineage>
</organism>
<dbReference type="AlphaFoldDB" id="A0A1W6L485"/>
<keyword evidence="1" id="KW-0805">Transcription regulation</keyword>
<evidence type="ECO:0000256" key="2">
    <source>
        <dbReference type="ARBA" id="ARBA00023125"/>
    </source>
</evidence>